<dbReference type="Proteomes" id="UP000887576">
    <property type="component" value="Unplaced"/>
</dbReference>
<accession>A0AC34RA63</accession>
<dbReference type="WBParaSite" id="JU765_v2.g4975.t1">
    <property type="protein sequence ID" value="JU765_v2.g4975.t1"/>
    <property type="gene ID" value="JU765_v2.g4975"/>
</dbReference>
<sequence length="475" mass="55525">MLLRNLDIPYIDVCLDKHPKALEELSKFVSGNVVTPHIFFNEKHIASYSELLELTKSGEEFEKIIELVMTTKPPEEAPNLNIIQAVQDKDQTDENQNNDEVRRFPKEWIPTEYEKLVAMMRKANLIKDNRVSLTKTFRNSFKGEDFVSWVIRTKKIRRSEALELGQELIEQHFGQQSSADGTLSFDPEKYYQLMDDEDDGPLNCSRPPTNDITRDLGQFNELLKGLIEPIYDIILDADRQKVYIERLEDNVDFKHYITLMREAVNLNIENSTIEERLAFFTNCYNMQLIHINYKYGLAQTIWQRRRYLYSVYYQIGEHLYSLQSIFNGILRGNRIGHGMLWEPFGKEDKRRPFIIADGEPLVHFAINNYTVSTPPIKAYSAKTVIEDMKQTAQELIDTEAYLHVDCKKQTIQLSKMFKTYANDFGPNIDAVLEWIIDTMKAGAKRDSLIKLYYMGQYTITYLPMDYTPNFVREDS</sequence>
<evidence type="ECO:0000313" key="1">
    <source>
        <dbReference type="Proteomes" id="UP000887576"/>
    </source>
</evidence>
<protein>
    <submittedName>
        <fullName evidence="2">DEP domain-containing protein</fullName>
    </submittedName>
</protein>
<name>A0AC34RA63_9BILA</name>
<proteinExistence type="predicted"/>
<organism evidence="1 2">
    <name type="scientific">Panagrolaimus sp. JU765</name>
    <dbReference type="NCBI Taxonomy" id="591449"/>
    <lineage>
        <taxon>Eukaryota</taxon>
        <taxon>Metazoa</taxon>
        <taxon>Ecdysozoa</taxon>
        <taxon>Nematoda</taxon>
        <taxon>Chromadorea</taxon>
        <taxon>Rhabditida</taxon>
        <taxon>Tylenchina</taxon>
        <taxon>Panagrolaimomorpha</taxon>
        <taxon>Panagrolaimoidea</taxon>
        <taxon>Panagrolaimidae</taxon>
        <taxon>Panagrolaimus</taxon>
    </lineage>
</organism>
<evidence type="ECO:0000313" key="2">
    <source>
        <dbReference type="WBParaSite" id="JU765_v2.g4975.t1"/>
    </source>
</evidence>
<reference evidence="2" key="1">
    <citation type="submission" date="2022-11" db="UniProtKB">
        <authorList>
            <consortium name="WormBaseParasite"/>
        </authorList>
    </citation>
    <scope>IDENTIFICATION</scope>
</reference>